<reference evidence="1 2" key="1">
    <citation type="submission" date="2016-08" db="EMBL/GenBank/DDBJ databases">
        <authorList>
            <person name="Seilhamer J.J."/>
        </authorList>
    </citation>
    <scope>NUCLEOTIDE SEQUENCE [LARGE SCALE GENOMIC DNA]</scope>
    <source>
        <strain evidence="1 2">CCBAU 10071</strain>
    </source>
</reference>
<evidence type="ECO:0000313" key="1">
    <source>
        <dbReference type="EMBL" id="SCB50916.1"/>
    </source>
</evidence>
<dbReference type="EMBL" id="FMAE01000014">
    <property type="protein sequence ID" value="SCB50916.1"/>
    <property type="molecule type" value="Genomic_DNA"/>
</dbReference>
<proteinExistence type="predicted"/>
<name>A0A1C3XFP4_9BRAD</name>
<organism evidence="1 2">
    <name type="scientific">Bradyrhizobium yuanmingense</name>
    <dbReference type="NCBI Taxonomy" id="108015"/>
    <lineage>
        <taxon>Bacteria</taxon>
        <taxon>Pseudomonadati</taxon>
        <taxon>Pseudomonadota</taxon>
        <taxon>Alphaproteobacteria</taxon>
        <taxon>Hyphomicrobiales</taxon>
        <taxon>Nitrobacteraceae</taxon>
        <taxon>Bradyrhizobium</taxon>
    </lineage>
</organism>
<protein>
    <submittedName>
        <fullName evidence="1">Uncharacterized protein</fullName>
    </submittedName>
</protein>
<sequence>MRFVVIHEGKSETDRSLPHTPVPAAAPQQFGVQRNGPRNNRTLEHGFATGFSRVERDAVDLPELDSCGRQAVSDRVAGRLVGVLDTVETLLFESSNCAAILHKNRSAIVNKCIRQLRRAFMDSVKVTTQSRAQHPVLHRHDGKANCRPTELTCTVTLRRCAGQTAQHEFARSVSATSDRRSEIGCWRPMQMDRTGGHRAGSIAAS</sequence>
<accession>A0A1C3XFP4</accession>
<gene>
    <name evidence="1" type="ORF">GA0061099_10145</name>
</gene>
<dbReference type="AlphaFoldDB" id="A0A1C3XFP4"/>
<evidence type="ECO:0000313" key="2">
    <source>
        <dbReference type="Proteomes" id="UP000183174"/>
    </source>
</evidence>
<dbReference type="Proteomes" id="UP000183174">
    <property type="component" value="Unassembled WGS sequence"/>
</dbReference>